<evidence type="ECO:0000256" key="1">
    <source>
        <dbReference type="SAM" id="Coils"/>
    </source>
</evidence>
<feature type="compositionally biased region" description="Basic and acidic residues" evidence="2">
    <location>
        <begin position="120"/>
        <end position="136"/>
    </location>
</feature>
<accession>A0A078ACJ6</accession>
<evidence type="ECO:0000256" key="2">
    <source>
        <dbReference type="SAM" id="MobiDB-lite"/>
    </source>
</evidence>
<dbReference type="InParanoid" id="A0A078ACJ6"/>
<dbReference type="OrthoDB" id="293518at2759"/>
<feature type="region of interest" description="Disordered" evidence="2">
    <location>
        <begin position="530"/>
        <end position="570"/>
    </location>
</feature>
<keyword evidence="4" id="KW-1185">Reference proteome</keyword>
<dbReference type="AlphaFoldDB" id="A0A078ACJ6"/>
<feature type="region of interest" description="Disordered" evidence="2">
    <location>
        <begin position="589"/>
        <end position="612"/>
    </location>
</feature>
<feature type="coiled-coil region" evidence="1">
    <location>
        <begin position="232"/>
        <end position="259"/>
    </location>
</feature>
<organism evidence="3 4">
    <name type="scientific">Stylonychia lemnae</name>
    <name type="common">Ciliate</name>
    <dbReference type="NCBI Taxonomy" id="5949"/>
    <lineage>
        <taxon>Eukaryota</taxon>
        <taxon>Sar</taxon>
        <taxon>Alveolata</taxon>
        <taxon>Ciliophora</taxon>
        <taxon>Intramacronucleata</taxon>
        <taxon>Spirotrichea</taxon>
        <taxon>Stichotrichia</taxon>
        <taxon>Sporadotrichida</taxon>
        <taxon>Oxytrichidae</taxon>
        <taxon>Stylonychinae</taxon>
        <taxon>Stylonychia</taxon>
    </lineage>
</organism>
<proteinExistence type="predicted"/>
<evidence type="ECO:0000313" key="4">
    <source>
        <dbReference type="Proteomes" id="UP000039865"/>
    </source>
</evidence>
<reference evidence="3 4" key="1">
    <citation type="submission" date="2014-06" db="EMBL/GenBank/DDBJ databases">
        <authorList>
            <person name="Swart Estienne"/>
        </authorList>
    </citation>
    <scope>NUCLEOTIDE SEQUENCE [LARGE SCALE GENOMIC DNA]</scope>
    <source>
        <strain evidence="3 4">130c</strain>
    </source>
</reference>
<feature type="region of interest" description="Disordered" evidence="2">
    <location>
        <begin position="367"/>
        <end position="390"/>
    </location>
</feature>
<sequence length="730" mass="84113">MSNSDNKSIATELKNLKEAIIDLYLAIKIRSTEELDKIDESHLEKEKKKLLKQDGFQILEYIRSSIEIIMNLKIEDLEKEMSMKKQGDSGNDMNSSSYSVTSASFVHASMKEALANSQHGHVESQKGNLVRDDNNSKKNSQQSEEPPKEYEKMLQKLESDIRGHIRLEHEMKIHLDYLEGRVEELENQNVKFEKEKKRLDKQFLTQEEKFKILTQETQDQIKAITKEKIQFQEKFEHTNKQLQDTKVEFEREIDKFKTLATIQHQSNQIHSGMSMNQQNISMLPNVNLNYSVDYSTLPQNQHSAQSNHNMNSISQVNSQVQSNSLFNDKNIYQTISEIPINKNQLQLLTRNGNNLIEKRNFMVLGHHSTKKRRNGSSKDRQSLNSGSFNGLLDYSNRQSNKNIVQNVNPYMFDSASGKKSIKKKSESIDFVSIYSINSQYQNQFGIQTKKKNKMLRNSQNFQNGSMMPHHQGHNKSMIDDQKWLMSSADSDQFNTNQLNSKNIFNDYPNGQISVNQTINVDSRQQVQFLSKSQNNQAIPRNQLQSFENLSNPVSNSRYGGSQIPSSNSFQNTKQFNQNVQQYKIKQSLVDQNQAQNSNQKKKNSVGASNRQSIDMRNIGAINLNHSQVNLQRQSSGNRPSSQLNKSGTNFNQQNQGKQQQLVNNIKIKEKSQSKLRNNKDEFNTITHSFTQNSQLQNQSFNQGTHIKENQGIINNRSLSNNQSKFINHQQ</sequence>
<feature type="compositionally biased region" description="Polar residues" evidence="2">
    <location>
        <begin position="629"/>
        <end position="648"/>
    </location>
</feature>
<evidence type="ECO:0000313" key="3">
    <source>
        <dbReference type="EMBL" id="CDW79975.1"/>
    </source>
</evidence>
<keyword evidence="1" id="KW-0175">Coiled coil</keyword>
<dbReference type="EMBL" id="CCKQ01008512">
    <property type="protein sequence ID" value="CDW79975.1"/>
    <property type="molecule type" value="Genomic_DNA"/>
</dbReference>
<feature type="region of interest" description="Disordered" evidence="2">
    <location>
        <begin position="116"/>
        <end position="151"/>
    </location>
</feature>
<gene>
    <name evidence="3" type="primary">Contig18494.g19649</name>
    <name evidence="3" type="ORF">STYLEM_8967</name>
</gene>
<dbReference type="OMA" id="EFNTITH"/>
<feature type="coiled-coil region" evidence="1">
    <location>
        <begin position="168"/>
        <end position="202"/>
    </location>
</feature>
<feature type="compositionally biased region" description="Low complexity" evidence="2">
    <location>
        <begin position="649"/>
        <end position="659"/>
    </location>
</feature>
<name>A0A078ACJ6_STYLE</name>
<feature type="region of interest" description="Disordered" evidence="2">
    <location>
        <begin position="629"/>
        <end position="659"/>
    </location>
</feature>
<protein>
    <submittedName>
        <fullName evidence="3">Uncharacterized protein</fullName>
    </submittedName>
</protein>
<dbReference type="Proteomes" id="UP000039865">
    <property type="component" value="Unassembled WGS sequence"/>
</dbReference>